<comment type="caution">
    <text evidence="2">The sequence shown here is derived from an EMBL/GenBank/DDBJ whole genome shotgun (WGS) entry which is preliminary data.</text>
</comment>
<dbReference type="RefSeq" id="WP_302039862.1">
    <property type="nucleotide sequence ID" value="NZ_JAUKPO010000016.1"/>
</dbReference>
<feature type="signal peptide" evidence="1">
    <location>
        <begin position="1"/>
        <end position="25"/>
    </location>
</feature>
<dbReference type="InterPro" id="IPR032676">
    <property type="entry name" value="YkuD_2"/>
</dbReference>
<protein>
    <submittedName>
        <fullName evidence="2">Murein L,D-transpeptidase catalytic domain family protein</fullName>
    </submittedName>
</protein>
<evidence type="ECO:0000313" key="3">
    <source>
        <dbReference type="Proteomes" id="UP001168528"/>
    </source>
</evidence>
<dbReference type="EMBL" id="JAUKPO010000016">
    <property type="protein sequence ID" value="MDO1449060.1"/>
    <property type="molecule type" value="Genomic_DNA"/>
</dbReference>
<gene>
    <name evidence="2" type="ORF">Q0590_22480</name>
</gene>
<keyword evidence="3" id="KW-1185">Reference proteome</keyword>
<accession>A0ABT8RAD1</accession>
<dbReference type="PANTHER" id="PTHR38477">
    <property type="entry name" value="HYPOTHETICAL EXPORTED PROTEIN"/>
    <property type="match status" value="1"/>
</dbReference>
<keyword evidence="1" id="KW-0732">Signal</keyword>
<sequence>MLKKSRVLMMAFLFFSFLFTSPVFANDGNKDNSLTEKKESASKQVLFENHITDLYQSIVFGDSRPDYELFRKAYVGFLNLKAANKLSDKNILTIIDFRLSSTKERFWSIDLAEKKVLFHSLVAHGRKSGEEFAKKFSNTLESHMSSFGFYVTGSTYTGKHGLSLYLDGMDAGYNSNARTRAIVMHSADYVNKEFINQYGRLGRSLGCPAIPAANHQEVINTLMDKTCLFIYYPNTAYEKKAKLLSNTAALNYFFANQLTGNALSTL</sequence>
<evidence type="ECO:0000256" key="1">
    <source>
        <dbReference type="SAM" id="SignalP"/>
    </source>
</evidence>
<proteinExistence type="predicted"/>
<dbReference type="Proteomes" id="UP001168528">
    <property type="component" value="Unassembled WGS sequence"/>
</dbReference>
<name>A0ABT8RAD1_9BACT</name>
<dbReference type="Pfam" id="PF13645">
    <property type="entry name" value="YkuD_2"/>
    <property type="match status" value="1"/>
</dbReference>
<organism evidence="2 3">
    <name type="scientific">Rhodocytophaga aerolata</name>
    <dbReference type="NCBI Taxonomy" id="455078"/>
    <lineage>
        <taxon>Bacteria</taxon>
        <taxon>Pseudomonadati</taxon>
        <taxon>Bacteroidota</taxon>
        <taxon>Cytophagia</taxon>
        <taxon>Cytophagales</taxon>
        <taxon>Rhodocytophagaceae</taxon>
        <taxon>Rhodocytophaga</taxon>
    </lineage>
</organism>
<reference evidence="2" key="1">
    <citation type="submission" date="2023-07" db="EMBL/GenBank/DDBJ databases">
        <title>The genome sequence of Rhodocytophaga aerolata KACC 12507.</title>
        <authorList>
            <person name="Zhang X."/>
        </authorList>
    </citation>
    <scope>NUCLEOTIDE SEQUENCE</scope>
    <source>
        <strain evidence="2">KACC 12507</strain>
    </source>
</reference>
<evidence type="ECO:0000313" key="2">
    <source>
        <dbReference type="EMBL" id="MDO1449060.1"/>
    </source>
</evidence>
<dbReference type="PANTHER" id="PTHR38477:SF1">
    <property type="entry name" value="MUREIN L,D-TRANSPEPTIDASE CATALYTIC DOMAIN FAMILY PROTEIN"/>
    <property type="match status" value="1"/>
</dbReference>
<feature type="chain" id="PRO_5047335301" evidence="1">
    <location>
        <begin position="26"/>
        <end position="266"/>
    </location>
</feature>